<evidence type="ECO:0000256" key="2">
    <source>
        <dbReference type="ARBA" id="ARBA00022741"/>
    </source>
</evidence>
<dbReference type="RefSeq" id="WP_320499889.1">
    <property type="nucleotide sequence ID" value="NZ_JAXCLX010000001.1"/>
</dbReference>
<dbReference type="InterPro" id="IPR050093">
    <property type="entry name" value="ABC_SmlMolc_Importer"/>
</dbReference>
<evidence type="ECO:0000259" key="4">
    <source>
        <dbReference type="PROSITE" id="PS50893"/>
    </source>
</evidence>
<accession>A0ABU5DX14</accession>
<evidence type="ECO:0000256" key="1">
    <source>
        <dbReference type="ARBA" id="ARBA00022448"/>
    </source>
</evidence>
<dbReference type="Gene3D" id="3.40.50.300">
    <property type="entry name" value="P-loop containing nucleotide triphosphate hydrolases"/>
    <property type="match status" value="1"/>
</dbReference>
<organism evidence="5 6">
    <name type="scientific">Dongia rigui</name>
    <dbReference type="NCBI Taxonomy" id="940149"/>
    <lineage>
        <taxon>Bacteria</taxon>
        <taxon>Pseudomonadati</taxon>
        <taxon>Pseudomonadota</taxon>
        <taxon>Alphaproteobacteria</taxon>
        <taxon>Rhodospirillales</taxon>
        <taxon>Dongiaceae</taxon>
        <taxon>Dongia</taxon>
    </lineage>
</organism>
<dbReference type="PANTHER" id="PTHR42781">
    <property type="entry name" value="SPERMIDINE/PUTRESCINE IMPORT ATP-BINDING PROTEIN POTA"/>
    <property type="match status" value="1"/>
</dbReference>
<dbReference type="SMART" id="SM00382">
    <property type="entry name" value="AAA"/>
    <property type="match status" value="1"/>
</dbReference>
<dbReference type="InterPro" id="IPR003593">
    <property type="entry name" value="AAA+_ATPase"/>
</dbReference>
<evidence type="ECO:0000256" key="3">
    <source>
        <dbReference type="ARBA" id="ARBA00022840"/>
    </source>
</evidence>
<protein>
    <submittedName>
        <fullName evidence="5">ABC transporter ATP-binding protein</fullName>
    </submittedName>
</protein>
<dbReference type="InterPro" id="IPR003439">
    <property type="entry name" value="ABC_transporter-like_ATP-bd"/>
</dbReference>
<keyword evidence="1" id="KW-0813">Transport</keyword>
<dbReference type="InterPro" id="IPR017871">
    <property type="entry name" value="ABC_transporter-like_CS"/>
</dbReference>
<dbReference type="Pfam" id="PF00005">
    <property type="entry name" value="ABC_tran"/>
    <property type="match status" value="1"/>
</dbReference>
<dbReference type="Proteomes" id="UP001271769">
    <property type="component" value="Unassembled WGS sequence"/>
</dbReference>
<dbReference type="GO" id="GO:0005524">
    <property type="term" value="F:ATP binding"/>
    <property type="evidence" value="ECO:0007669"/>
    <property type="project" value="UniProtKB-KW"/>
</dbReference>
<keyword evidence="3 5" id="KW-0067">ATP-binding</keyword>
<dbReference type="SUPFAM" id="SSF50331">
    <property type="entry name" value="MOP-like"/>
    <property type="match status" value="1"/>
</dbReference>
<dbReference type="SUPFAM" id="SSF52540">
    <property type="entry name" value="P-loop containing nucleoside triphosphate hydrolases"/>
    <property type="match status" value="1"/>
</dbReference>
<dbReference type="InterPro" id="IPR013611">
    <property type="entry name" value="Transp-assoc_OB_typ2"/>
</dbReference>
<evidence type="ECO:0000313" key="6">
    <source>
        <dbReference type="Proteomes" id="UP001271769"/>
    </source>
</evidence>
<dbReference type="Gene3D" id="2.40.50.100">
    <property type="match status" value="1"/>
</dbReference>
<dbReference type="InterPro" id="IPR008995">
    <property type="entry name" value="Mo/tungstate-bd_C_term_dom"/>
</dbReference>
<sequence>MAGDTILEIRDIRKNFGAYQALKGVSLSVRQGEFIALVGPSGCGKTTLLKQIAGFEEPDSGSLSIAGQPMLGVPAAERPTSMVFQKLALFPHMTVADNIGFPLKLRKVDPAIIAKRVEEMIELMQLKREYLTRYPRQLSGGEQQRVALARSMISEPKLLLLDEPLSALDVKLKKVLQAELKRLHRSVGVTFVHVTHDLEEAIMLADRICVMRAGEILQVGGPNDIYYRPADTFVAGFIGDTNLIPVELRGHAVSAPGLIAADPTVPAQFVAPGLGDGPALLMVRPELITPLASHENADFILDVTITEVFCKGGTVQFRSVMTNGAPLVFELPGASRQPADIGDKLRLGFPKRDIYLFREKGAA</sequence>
<keyword evidence="2" id="KW-0547">Nucleotide-binding</keyword>
<name>A0ABU5DX14_9PROT</name>
<evidence type="ECO:0000313" key="5">
    <source>
        <dbReference type="EMBL" id="MDY0871460.1"/>
    </source>
</evidence>
<keyword evidence="6" id="KW-1185">Reference proteome</keyword>
<dbReference type="PANTHER" id="PTHR42781:SF4">
    <property type="entry name" value="SPERMIDINE_PUTRESCINE IMPORT ATP-BINDING PROTEIN POTA"/>
    <property type="match status" value="1"/>
</dbReference>
<gene>
    <name evidence="5" type="ORF">SMD31_05985</name>
</gene>
<comment type="caution">
    <text evidence="5">The sequence shown here is derived from an EMBL/GenBank/DDBJ whole genome shotgun (WGS) entry which is preliminary data.</text>
</comment>
<reference evidence="5 6" key="1">
    <citation type="journal article" date="2013" name="Antonie Van Leeuwenhoek">
        <title>Dongia rigui sp. nov., isolated from freshwater of a large wetland in Korea.</title>
        <authorList>
            <person name="Baik K.S."/>
            <person name="Hwang Y.M."/>
            <person name="Choi J.S."/>
            <person name="Kwon J."/>
            <person name="Seong C.N."/>
        </authorList>
    </citation>
    <scope>NUCLEOTIDE SEQUENCE [LARGE SCALE GENOMIC DNA]</scope>
    <source>
        <strain evidence="5 6">04SU4-P</strain>
    </source>
</reference>
<dbReference type="PROSITE" id="PS00211">
    <property type="entry name" value="ABC_TRANSPORTER_1"/>
    <property type="match status" value="1"/>
</dbReference>
<proteinExistence type="predicted"/>
<dbReference type="EMBL" id="JAXCLX010000001">
    <property type="protein sequence ID" value="MDY0871460.1"/>
    <property type="molecule type" value="Genomic_DNA"/>
</dbReference>
<dbReference type="Pfam" id="PF08402">
    <property type="entry name" value="TOBE_2"/>
    <property type="match status" value="1"/>
</dbReference>
<feature type="domain" description="ABC transporter" evidence="4">
    <location>
        <begin position="7"/>
        <end position="238"/>
    </location>
</feature>
<dbReference type="PROSITE" id="PS50893">
    <property type="entry name" value="ABC_TRANSPORTER_2"/>
    <property type="match status" value="1"/>
</dbReference>
<dbReference type="InterPro" id="IPR027417">
    <property type="entry name" value="P-loop_NTPase"/>
</dbReference>